<dbReference type="GO" id="GO:0006284">
    <property type="term" value="P:base-excision repair"/>
    <property type="evidence" value="ECO:0007669"/>
    <property type="project" value="InterPro"/>
</dbReference>
<dbReference type="AlphaFoldDB" id="A0A6J6FZN7"/>
<dbReference type="InterPro" id="IPR010979">
    <property type="entry name" value="Ribosomal_uS13-like_H2TH"/>
</dbReference>
<keyword evidence="9" id="KW-0234">DNA repair</keyword>
<dbReference type="SMART" id="SM01232">
    <property type="entry name" value="H2TH"/>
    <property type="match status" value="1"/>
</dbReference>
<evidence type="ECO:0000256" key="1">
    <source>
        <dbReference type="ARBA" id="ARBA00009409"/>
    </source>
</evidence>
<dbReference type="InterPro" id="IPR000214">
    <property type="entry name" value="Znf_DNA_glyclase/AP_lyase"/>
</dbReference>
<evidence type="ECO:0000256" key="8">
    <source>
        <dbReference type="ARBA" id="ARBA00023125"/>
    </source>
</evidence>
<keyword evidence="5" id="KW-0863">Zinc-finger</keyword>
<evidence type="ECO:0000256" key="4">
    <source>
        <dbReference type="ARBA" id="ARBA00022763"/>
    </source>
</evidence>
<name>A0A6J6FZN7_9ZZZZ</name>
<reference evidence="15" key="1">
    <citation type="submission" date="2020-05" db="EMBL/GenBank/DDBJ databases">
        <authorList>
            <person name="Chiriac C."/>
            <person name="Salcher M."/>
            <person name="Ghai R."/>
            <person name="Kavagutti S V."/>
        </authorList>
    </citation>
    <scope>NUCLEOTIDE SEQUENCE</scope>
</reference>
<evidence type="ECO:0000256" key="5">
    <source>
        <dbReference type="ARBA" id="ARBA00022771"/>
    </source>
</evidence>
<dbReference type="Gene3D" id="3.20.190.10">
    <property type="entry name" value="MutM-like, N-terminal"/>
    <property type="match status" value="1"/>
</dbReference>
<dbReference type="GO" id="GO:0003684">
    <property type="term" value="F:damaged DNA binding"/>
    <property type="evidence" value="ECO:0007669"/>
    <property type="project" value="InterPro"/>
</dbReference>
<dbReference type="SMART" id="SM00898">
    <property type="entry name" value="Fapy_DNA_glyco"/>
    <property type="match status" value="1"/>
</dbReference>
<dbReference type="SUPFAM" id="SSF81624">
    <property type="entry name" value="N-terminal domain of MutM-like DNA repair proteins"/>
    <property type="match status" value="1"/>
</dbReference>
<dbReference type="SUPFAM" id="SSF46946">
    <property type="entry name" value="S13-like H2TH domain"/>
    <property type="match status" value="1"/>
</dbReference>
<evidence type="ECO:0000256" key="11">
    <source>
        <dbReference type="ARBA" id="ARBA00023268"/>
    </source>
</evidence>
<organism evidence="15">
    <name type="scientific">freshwater metagenome</name>
    <dbReference type="NCBI Taxonomy" id="449393"/>
    <lineage>
        <taxon>unclassified sequences</taxon>
        <taxon>metagenomes</taxon>
        <taxon>ecological metagenomes</taxon>
    </lineage>
</organism>
<dbReference type="GO" id="GO:0000703">
    <property type="term" value="F:oxidized pyrimidine nucleobase lesion DNA N-glycosylase activity"/>
    <property type="evidence" value="ECO:0007669"/>
    <property type="project" value="TreeGrafter"/>
</dbReference>
<dbReference type="PANTHER" id="PTHR42697:SF1">
    <property type="entry name" value="ENDONUCLEASE 8"/>
    <property type="match status" value="1"/>
</dbReference>
<dbReference type="PANTHER" id="PTHR42697">
    <property type="entry name" value="ENDONUCLEASE 8"/>
    <property type="match status" value="1"/>
</dbReference>
<comment type="similarity">
    <text evidence="1">Belongs to the FPG family.</text>
</comment>
<dbReference type="EC" id="4.2.99.18" evidence="2"/>
<evidence type="ECO:0000256" key="12">
    <source>
        <dbReference type="ARBA" id="ARBA00023295"/>
    </source>
</evidence>
<gene>
    <name evidence="15" type="ORF">UFOPK1493_03921</name>
</gene>
<dbReference type="InterPro" id="IPR035937">
    <property type="entry name" value="FPG_N"/>
</dbReference>
<evidence type="ECO:0000256" key="2">
    <source>
        <dbReference type="ARBA" id="ARBA00012720"/>
    </source>
</evidence>
<keyword evidence="6" id="KW-0378">Hydrolase</keyword>
<dbReference type="InterPro" id="IPR012319">
    <property type="entry name" value="FPG_cat"/>
</dbReference>
<accession>A0A6J6FZN7</accession>
<evidence type="ECO:0000256" key="7">
    <source>
        <dbReference type="ARBA" id="ARBA00022833"/>
    </source>
</evidence>
<keyword evidence="4" id="KW-0227">DNA damage</keyword>
<dbReference type="Pfam" id="PF01149">
    <property type="entry name" value="Fapy_DNA_glyco"/>
    <property type="match status" value="1"/>
</dbReference>
<sequence length="301" mass="33173">MPEGDTIRRLADRITERFAGQTCSRCVTRDPRLVGLDLAGSRLVDADAVGKHLFLRFADPDGRRRSVHAHLLMDGRFLVGPASREHAFHRRIELWFDDGRLTGLDVPLLGVVPTDREHELVDHLGPDLCGPVVPDPVVVAARLQRDPDVPLAAALLDQRNVAGFGNVYAVELPFVVGLSPNQPVGAIRGLEGLLAIGTPMIRMHGAAGPRNTTGRRLGTADHFVYGRRACPVCASPLEHWTDRDSPWGRISSWCPVCQPVRSPRDTDLVRARRLLALHPVRRDPMFPRADAREPDGLSADR</sequence>
<evidence type="ECO:0000256" key="6">
    <source>
        <dbReference type="ARBA" id="ARBA00022801"/>
    </source>
</evidence>
<evidence type="ECO:0000313" key="15">
    <source>
        <dbReference type="EMBL" id="CAB4594446.1"/>
    </source>
</evidence>
<evidence type="ECO:0000259" key="13">
    <source>
        <dbReference type="PROSITE" id="PS51066"/>
    </source>
</evidence>
<keyword evidence="12" id="KW-0326">Glycosidase</keyword>
<dbReference type="InterPro" id="IPR015886">
    <property type="entry name" value="H2TH_FPG"/>
</dbReference>
<keyword evidence="11" id="KW-0511">Multifunctional enzyme</keyword>
<dbReference type="GO" id="GO:0008270">
    <property type="term" value="F:zinc ion binding"/>
    <property type="evidence" value="ECO:0007669"/>
    <property type="project" value="UniProtKB-KW"/>
</dbReference>
<keyword evidence="7" id="KW-0862">Zinc</keyword>
<dbReference type="PROSITE" id="PS51066">
    <property type="entry name" value="ZF_FPG_2"/>
    <property type="match status" value="1"/>
</dbReference>
<dbReference type="PROSITE" id="PS51068">
    <property type="entry name" value="FPG_CAT"/>
    <property type="match status" value="1"/>
</dbReference>
<proteinExistence type="inferred from homology"/>
<feature type="domain" description="FPG-type" evidence="13">
    <location>
        <begin position="223"/>
        <end position="259"/>
    </location>
</feature>
<keyword evidence="10" id="KW-0456">Lyase</keyword>
<evidence type="ECO:0000256" key="3">
    <source>
        <dbReference type="ARBA" id="ARBA00022723"/>
    </source>
</evidence>
<protein>
    <recommendedName>
        <fullName evidence="2">DNA-(apurinic or apyrimidinic site) lyase</fullName>
        <ecNumber evidence="2">4.2.99.18</ecNumber>
    </recommendedName>
</protein>
<keyword evidence="3" id="KW-0479">Metal-binding</keyword>
<dbReference type="Gene3D" id="1.10.8.50">
    <property type="match status" value="1"/>
</dbReference>
<evidence type="ECO:0000259" key="14">
    <source>
        <dbReference type="PROSITE" id="PS51068"/>
    </source>
</evidence>
<dbReference type="GO" id="GO:0140078">
    <property type="term" value="F:class I DNA-(apurinic or apyrimidinic site) endonuclease activity"/>
    <property type="evidence" value="ECO:0007669"/>
    <property type="project" value="UniProtKB-EC"/>
</dbReference>
<evidence type="ECO:0000256" key="10">
    <source>
        <dbReference type="ARBA" id="ARBA00023239"/>
    </source>
</evidence>
<keyword evidence="8" id="KW-0238">DNA-binding</keyword>
<feature type="domain" description="Formamidopyrimidine-DNA glycosylase catalytic" evidence="14">
    <location>
        <begin position="2"/>
        <end position="103"/>
    </location>
</feature>
<evidence type="ECO:0000256" key="9">
    <source>
        <dbReference type="ARBA" id="ARBA00023204"/>
    </source>
</evidence>
<dbReference type="EMBL" id="CAEZSR010000258">
    <property type="protein sequence ID" value="CAB4594446.1"/>
    <property type="molecule type" value="Genomic_DNA"/>
</dbReference>